<dbReference type="GO" id="GO:0051301">
    <property type="term" value="P:cell division"/>
    <property type="evidence" value="ECO:0007669"/>
    <property type="project" value="InterPro"/>
</dbReference>
<sequence>MNLLNILRRKELIAGLEISDLFVRLVLLDTNKEGVKSVKALVEQPLPDGAIINGAVNDHVKFVATLKNLTGKLPIKVEYVIASIPADKIYVQNLKFPSSLVGSKLTDAIKLALDYQLPFKRETAYVDWQRIDSSEWQEFLVTAIPKEVSNGYIKDIALAGLKLVALEFHPLSILRAADLPSNQDTLVKYFSKTSSSVFAAKSGGLKFSRVVPQVIESKKDFDREVSEIADFYESEYNTSVKTVDFSALKLKKELNLAVFGKEPSRWLVASGASLRGQVPRSDDSFISLLPIGTEKAYQYQKASMFFEFISSFTIGLSVFFVLVFLGVWLFMLSIQQSSANSGGQGAIVVPPDVANAEARTRDAAQLFNTGQELIKNSPRWSLVLEEILAKTSSAVLITSFSVISPTEAISVTGISASRSELNAFREELENSDWFKEVNLPLTNLELKNNLPFAMTFKIENVERLYQY</sequence>
<reference evidence="3 4" key="1">
    <citation type="journal article" date="2016" name="Nat. Commun.">
        <title>Thousands of microbial genomes shed light on interconnected biogeochemical processes in an aquifer system.</title>
        <authorList>
            <person name="Anantharaman K."/>
            <person name="Brown C.T."/>
            <person name="Hug L.A."/>
            <person name="Sharon I."/>
            <person name="Castelle C.J."/>
            <person name="Probst A.J."/>
            <person name="Thomas B.C."/>
            <person name="Singh A."/>
            <person name="Wilkins M.J."/>
            <person name="Karaoz U."/>
            <person name="Brodie E.L."/>
            <person name="Williams K.H."/>
            <person name="Hubbard S.S."/>
            <person name="Banfield J.F."/>
        </authorList>
    </citation>
    <scope>NUCLEOTIDE SEQUENCE [LARGE SCALE GENOMIC DNA]</scope>
</reference>
<evidence type="ECO:0000259" key="2">
    <source>
        <dbReference type="SMART" id="SM00842"/>
    </source>
</evidence>
<dbReference type="Gene3D" id="3.30.1490.300">
    <property type="match status" value="1"/>
</dbReference>
<keyword evidence="1" id="KW-1133">Transmembrane helix</keyword>
<dbReference type="Pfam" id="PF05137">
    <property type="entry name" value="PilN"/>
    <property type="match status" value="1"/>
</dbReference>
<dbReference type="Gene3D" id="3.30.420.40">
    <property type="match status" value="2"/>
</dbReference>
<accession>A0A1F5P7I2</accession>
<evidence type="ECO:0000313" key="4">
    <source>
        <dbReference type="Proteomes" id="UP000176786"/>
    </source>
</evidence>
<gene>
    <name evidence="3" type="ORF">A3J48_00905</name>
</gene>
<dbReference type="EMBL" id="MFES01000020">
    <property type="protein sequence ID" value="OGE85881.1"/>
    <property type="molecule type" value="Genomic_DNA"/>
</dbReference>
<proteinExistence type="predicted"/>
<dbReference type="SMART" id="SM00842">
    <property type="entry name" value="FtsA"/>
    <property type="match status" value="1"/>
</dbReference>
<dbReference type="InterPro" id="IPR005883">
    <property type="entry name" value="PilM"/>
</dbReference>
<evidence type="ECO:0000256" key="1">
    <source>
        <dbReference type="SAM" id="Phobius"/>
    </source>
</evidence>
<dbReference type="STRING" id="1817832.A3J48_00905"/>
<evidence type="ECO:0000313" key="3">
    <source>
        <dbReference type="EMBL" id="OGE85881.1"/>
    </source>
</evidence>
<dbReference type="InterPro" id="IPR007813">
    <property type="entry name" value="PilN"/>
</dbReference>
<dbReference type="Pfam" id="PF11104">
    <property type="entry name" value="PilM_2"/>
    <property type="match status" value="1"/>
</dbReference>
<dbReference type="Proteomes" id="UP000176786">
    <property type="component" value="Unassembled WGS sequence"/>
</dbReference>
<protein>
    <recommendedName>
        <fullName evidence="2">SHS2 domain-containing protein</fullName>
    </recommendedName>
</protein>
<feature type="domain" description="SHS2" evidence="2">
    <location>
        <begin position="13"/>
        <end position="177"/>
    </location>
</feature>
<dbReference type="InterPro" id="IPR003494">
    <property type="entry name" value="SHS2_FtsA"/>
</dbReference>
<keyword evidence="1" id="KW-0812">Transmembrane</keyword>
<comment type="caution">
    <text evidence="3">The sequence shown here is derived from an EMBL/GenBank/DDBJ whole genome shotgun (WGS) entry which is preliminary data.</text>
</comment>
<name>A0A1F5P7I2_9BACT</name>
<feature type="transmembrane region" description="Helical" evidence="1">
    <location>
        <begin position="305"/>
        <end position="331"/>
    </location>
</feature>
<dbReference type="AlphaFoldDB" id="A0A1F5P7I2"/>
<keyword evidence="1" id="KW-0472">Membrane</keyword>
<organism evidence="3 4">
    <name type="scientific">Candidatus Doudnabacteria bacterium RIFCSPHIGHO2_02_FULL_46_11</name>
    <dbReference type="NCBI Taxonomy" id="1817832"/>
    <lineage>
        <taxon>Bacteria</taxon>
        <taxon>Candidatus Doudnaibacteriota</taxon>
    </lineage>
</organism>